<evidence type="ECO:0000256" key="9">
    <source>
        <dbReference type="ARBA" id="ARBA00044542"/>
    </source>
</evidence>
<evidence type="ECO:0000313" key="12">
    <source>
        <dbReference type="Ensembl" id="ENSNMLP00000028325.1"/>
    </source>
</evidence>
<accession>A0A8C6U030</accession>
<dbReference type="SMART" id="SM00490">
    <property type="entry name" value="HELICc"/>
    <property type="match status" value="1"/>
</dbReference>
<dbReference type="GO" id="GO:0005634">
    <property type="term" value="C:nucleus"/>
    <property type="evidence" value="ECO:0007669"/>
    <property type="project" value="TreeGrafter"/>
</dbReference>
<keyword evidence="2" id="KW-0547">Nucleotide-binding</keyword>
<dbReference type="InterPro" id="IPR014001">
    <property type="entry name" value="Helicase_ATP-bd"/>
</dbReference>
<reference evidence="12" key="1">
    <citation type="submission" date="2025-08" db="UniProtKB">
        <authorList>
            <consortium name="Ensembl"/>
        </authorList>
    </citation>
    <scope>IDENTIFICATION</scope>
</reference>
<dbReference type="PROSITE" id="PS51194">
    <property type="entry name" value="HELICASE_CTER"/>
    <property type="match status" value="1"/>
</dbReference>
<evidence type="ECO:0000256" key="3">
    <source>
        <dbReference type="ARBA" id="ARBA00022840"/>
    </source>
</evidence>
<name>A0A8C6U030_9GOBI</name>
<keyword evidence="5" id="KW-0413">Isomerase</keyword>
<reference evidence="12" key="2">
    <citation type="submission" date="2025-09" db="UniProtKB">
        <authorList>
            <consortium name="Ensembl"/>
        </authorList>
    </citation>
    <scope>IDENTIFICATION</scope>
</reference>
<dbReference type="GO" id="GO:0005524">
    <property type="term" value="F:ATP binding"/>
    <property type="evidence" value="ECO:0007669"/>
    <property type="project" value="UniProtKB-KW"/>
</dbReference>
<comment type="similarity">
    <text evidence="1">Belongs to the helicase family. RecQ subfamily.</text>
</comment>
<dbReference type="InterPro" id="IPR027417">
    <property type="entry name" value="P-loop_NTPase"/>
</dbReference>
<dbReference type="PROSITE" id="PS51192">
    <property type="entry name" value="HELICASE_ATP_BIND_1"/>
    <property type="match status" value="1"/>
</dbReference>
<evidence type="ECO:0000256" key="5">
    <source>
        <dbReference type="ARBA" id="ARBA00023235"/>
    </source>
</evidence>
<dbReference type="EC" id="5.6.2.4" evidence="8"/>
<dbReference type="SUPFAM" id="SSF52540">
    <property type="entry name" value="P-loop containing nucleoside triphosphate hydrolases"/>
    <property type="match status" value="1"/>
</dbReference>
<dbReference type="Proteomes" id="UP000694523">
    <property type="component" value="Unplaced"/>
</dbReference>
<evidence type="ECO:0000256" key="1">
    <source>
        <dbReference type="ARBA" id="ARBA00005446"/>
    </source>
</evidence>
<organism evidence="12 13">
    <name type="scientific">Neogobius melanostomus</name>
    <name type="common">round goby</name>
    <dbReference type="NCBI Taxonomy" id="47308"/>
    <lineage>
        <taxon>Eukaryota</taxon>
        <taxon>Metazoa</taxon>
        <taxon>Chordata</taxon>
        <taxon>Craniata</taxon>
        <taxon>Vertebrata</taxon>
        <taxon>Euteleostomi</taxon>
        <taxon>Actinopterygii</taxon>
        <taxon>Neopterygii</taxon>
        <taxon>Teleostei</taxon>
        <taxon>Neoteleostei</taxon>
        <taxon>Acanthomorphata</taxon>
        <taxon>Gobiaria</taxon>
        <taxon>Gobiiformes</taxon>
        <taxon>Gobioidei</taxon>
        <taxon>Gobiidae</taxon>
        <taxon>Benthophilinae</taxon>
        <taxon>Neogobiini</taxon>
        <taxon>Neogobius</taxon>
    </lineage>
</organism>
<dbReference type="GO" id="GO:0003677">
    <property type="term" value="F:DNA binding"/>
    <property type="evidence" value="ECO:0007669"/>
    <property type="project" value="UniProtKB-KW"/>
</dbReference>
<dbReference type="GO" id="GO:0005694">
    <property type="term" value="C:chromosome"/>
    <property type="evidence" value="ECO:0007669"/>
    <property type="project" value="TreeGrafter"/>
</dbReference>
<keyword evidence="13" id="KW-1185">Reference proteome</keyword>
<evidence type="ECO:0000256" key="4">
    <source>
        <dbReference type="ARBA" id="ARBA00023125"/>
    </source>
</evidence>
<keyword evidence="6" id="KW-0539">Nucleus</keyword>
<dbReference type="InterPro" id="IPR011545">
    <property type="entry name" value="DEAD/DEAH_box_helicase_dom"/>
</dbReference>
<dbReference type="AlphaFoldDB" id="A0A8C6U030"/>
<evidence type="ECO:0000313" key="13">
    <source>
        <dbReference type="Proteomes" id="UP000694523"/>
    </source>
</evidence>
<dbReference type="Ensembl" id="ENSNMLT00000031630.1">
    <property type="protein sequence ID" value="ENSNMLP00000028325.1"/>
    <property type="gene ID" value="ENSNMLG00000018023.1"/>
</dbReference>
<evidence type="ECO:0000256" key="7">
    <source>
        <dbReference type="ARBA" id="ARBA00034617"/>
    </source>
</evidence>
<sequence>MAAAATQRSFASALSAVLNELNLSLKPQQEAALKAFLLNNDVFATLPTGFGKSLIYQLAPLVAKKMDIYVNPVVVVVSPLVALMEQQVKEASKLGVTAMQLGENSDKEIFSGQAQLLFGSPEAWLLNDKWRCLLSSQTDLVGVVVDEVHLTYKCLITHYLFTGTPILALTASGSNRHSDTPQLHLDNAMVLTESPNRFNIRLGVQNISGSSLDSLDWIVEEIKGKGLSLSHILIYCRTLKDSWVDRDPEHKLENMLIGMFHSKTLQQNKSHVLSSFSGEGNCRVVVATTALGMGLHFPTVSHVVLYGVPEDVEAIVQEIGRAGRNGAQSHAVVYCIKQHKNVGHTVKLNSSQSTCFRKALYGHFDKDPCSVLPGHLCCTYCHLKCVCQPDGCKEPLPLYEQPRSNASVFTKSREVTDDDRVLLRDLLEQYQDSLLHETTHLCTSKTACTGFGEELIEAVIEHSSRIFEVSYITSHLPVFAYKHA</sequence>
<evidence type="ECO:0000259" key="11">
    <source>
        <dbReference type="PROSITE" id="PS51194"/>
    </source>
</evidence>
<feature type="domain" description="Helicase ATP-binding" evidence="10">
    <location>
        <begin position="33"/>
        <end position="191"/>
    </location>
</feature>
<keyword evidence="4" id="KW-0238">DNA-binding</keyword>
<protein>
    <recommendedName>
        <fullName evidence="8">DNA 3'-5' helicase</fullName>
        <ecNumber evidence="8">5.6.2.4</ecNumber>
    </recommendedName>
    <alternativeName>
        <fullName evidence="9">DNA 3'-5' helicase BLM</fullName>
    </alternativeName>
</protein>
<dbReference type="InterPro" id="IPR001650">
    <property type="entry name" value="Helicase_C-like"/>
</dbReference>
<dbReference type="PANTHER" id="PTHR13710:SF153">
    <property type="entry name" value="RECQ-LIKE DNA HELICASE BLM"/>
    <property type="match status" value="1"/>
</dbReference>
<evidence type="ECO:0000256" key="2">
    <source>
        <dbReference type="ARBA" id="ARBA00022741"/>
    </source>
</evidence>
<dbReference type="GO" id="GO:0043138">
    <property type="term" value="F:3'-5' DNA helicase activity"/>
    <property type="evidence" value="ECO:0007669"/>
    <property type="project" value="UniProtKB-EC"/>
</dbReference>
<evidence type="ECO:0000256" key="8">
    <source>
        <dbReference type="ARBA" id="ARBA00034808"/>
    </source>
</evidence>
<dbReference type="SMART" id="SM00487">
    <property type="entry name" value="DEXDc"/>
    <property type="match status" value="1"/>
</dbReference>
<dbReference type="Pfam" id="PF00270">
    <property type="entry name" value="DEAD"/>
    <property type="match status" value="1"/>
</dbReference>
<dbReference type="Pfam" id="PF00271">
    <property type="entry name" value="Helicase_C"/>
    <property type="match status" value="1"/>
</dbReference>
<feature type="domain" description="Helicase C-terminal" evidence="11">
    <location>
        <begin position="214"/>
        <end position="372"/>
    </location>
</feature>
<dbReference type="GO" id="GO:0000724">
    <property type="term" value="P:double-strand break repair via homologous recombination"/>
    <property type="evidence" value="ECO:0007669"/>
    <property type="project" value="TreeGrafter"/>
</dbReference>
<dbReference type="PANTHER" id="PTHR13710">
    <property type="entry name" value="DNA HELICASE RECQ FAMILY MEMBER"/>
    <property type="match status" value="1"/>
</dbReference>
<dbReference type="GO" id="GO:0009378">
    <property type="term" value="F:four-way junction helicase activity"/>
    <property type="evidence" value="ECO:0007669"/>
    <property type="project" value="TreeGrafter"/>
</dbReference>
<evidence type="ECO:0000259" key="10">
    <source>
        <dbReference type="PROSITE" id="PS51192"/>
    </source>
</evidence>
<proteinExistence type="inferred from homology"/>
<dbReference type="GO" id="GO:0005737">
    <property type="term" value="C:cytoplasm"/>
    <property type="evidence" value="ECO:0007669"/>
    <property type="project" value="TreeGrafter"/>
</dbReference>
<dbReference type="Gene3D" id="3.40.50.300">
    <property type="entry name" value="P-loop containing nucleotide triphosphate hydrolases"/>
    <property type="match status" value="2"/>
</dbReference>
<keyword evidence="3" id="KW-0067">ATP-binding</keyword>
<comment type="catalytic activity">
    <reaction evidence="7">
        <text>Couples ATP hydrolysis with the unwinding of duplex DNA by translocating in the 3'-5' direction.</text>
        <dbReference type="EC" id="5.6.2.4"/>
    </reaction>
</comment>
<evidence type="ECO:0000256" key="6">
    <source>
        <dbReference type="ARBA" id="ARBA00023242"/>
    </source>
</evidence>